<dbReference type="Gramene" id="EFJ06203">
    <property type="protein sequence ID" value="EFJ06203"/>
    <property type="gene ID" value="SELMODRAFT_135850"/>
</dbReference>
<dbReference type="InParanoid" id="D8TAX7"/>
<reference evidence="3 4" key="1">
    <citation type="journal article" date="2011" name="Science">
        <title>The Selaginella genome identifies genetic changes associated with the evolution of vascular plants.</title>
        <authorList>
            <person name="Banks J.A."/>
            <person name="Nishiyama T."/>
            <person name="Hasebe M."/>
            <person name="Bowman J.L."/>
            <person name="Gribskov M."/>
            <person name="dePamphilis C."/>
            <person name="Albert V.A."/>
            <person name="Aono N."/>
            <person name="Aoyama T."/>
            <person name="Ambrose B.A."/>
            <person name="Ashton N.W."/>
            <person name="Axtell M.J."/>
            <person name="Barker E."/>
            <person name="Barker M.S."/>
            <person name="Bennetzen J.L."/>
            <person name="Bonawitz N.D."/>
            <person name="Chapple C."/>
            <person name="Cheng C."/>
            <person name="Correa L.G."/>
            <person name="Dacre M."/>
            <person name="DeBarry J."/>
            <person name="Dreyer I."/>
            <person name="Elias M."/>
            <person name="Engstrom E.M."/>
            <person name="Estelle M."/>
            <person name="Feng L."/>
            <person name="Finet C."/>
            <person name="Floyd S.K."/>
            <person name="Frommer W.B."/>
            <person name="Fujita T."/>
            <person name="Gramzow L."/>
            <person name="Gutensohn M."/>
            <person name="Harholt J."/>
            <person name="Hattori M."/>
            <person name="Heyl A."/>
            <person name="Hirai T."/>
            <person name="Hiwatashi Y."/>
            <person name="Ishikawa M."/>
            <person name="Iwata M."/>
            <person name="Karol K.G."/>
            <person name="Koehler B."/>
            <person name="Kolukisaoglu U."/>
            <person name="Kubo M."/>
            <person name="Kurata T."/>
            <person name="Lalonde S."/>
            <person name="Li K."/>
            <person name="Li Y."/>
            <person name="Litt A."/>
            <person name="Lyons E."/>
            <person name="Manning G."/>
            <person name="Maruyama T."/>
            <person name="Michael T.P."/>
            <person name="Mikami K."/>
            <person name="Miyazaki S."/>
            <person name="Morinaga S."/>
            <person name="Murata T."/>
            <person name="Mueller-Roeber B."/>
            <person name="Nelson D.R."/>
            <person name="Obara M."/>
            <person name="Oguri Y."/>
            <person name="Olmstead R.G."/>
            <person name="Onodera N."/>
            <person name="Petersen B.L."/>
            <person name="Pils B."/>
            <person name="Prigge M."/>
            <person name="Rensing S.A."/>
            <person name="Riano-Pachon D.M."/>
            <person name="Roberts A.W."/>
            <person name="Sato Y."/>
            <person name="Scheller H.V."/>
            <person name="Schulz B."/>
            <person name="Schulz C."/>
            <person name="Shakirov E.V."/>
            <person name="Shibagaki N."/>
            <person name="Shinohara N."/>
            <person name="Shippen D.E."/>
            <person name="Soerensen I."/>
            <person name="Sotooka R."/>
            <person name="Sugimoto N."/>
            <person name="Sugita M."/>
            <person name="Sumikawa N."/>
            <person name="Tanurdzic M."/>
            <person name="Theissen G."/>
            <person name="Ulvskov P."/>
            <person name="Wakazuki S."/>
            <person name="Weng J.K."/>
            <person name="Willats W.W."/>
            <person name="Wipf D."/>
            <person name="Wolf P.G."/>
            <person name="Yang L."/>
            <person name="Zimmer A.D."/>
            <person name="Zhu Q."/>
            <person name="Mitros T."/>
            <person name="Hellsten U."/>
            <person name="Loque D."/>
            <person name="Otillar R."/>
            <person name="Salamov A."/>
            <person name="Schmutz J."/>
            <person name="Shapiro H."/>
            <person name="Lindquist E."/>
            <person name="Lucas S."/>
            <person name="Rokhsar D."/>
            <person name="Grigoriev I.V."/>
        </authorList>
    </citation>
    <scope>NUCLEOTIDE SEQUENCE [LARGE SCALE GENOMIC DNA]</scope>
</reference>
<dbReference type="Pfam" id="PF01535">
    <property type="entry name" value="PPR"/>
    <property type="match status" value="3"/>
</dbReference>
<dbReference type="HOGENOM" id="CLU_002706_0_0_1"/>
<dbReference type="KEGG" id="smo:SELMODRAFT_135850"/>
<keyword evidence="1" id="KW-0677">Repeat</keyword>
<dbReference type="InterPro" id="IPR002885">
    <property type="entry name" value="PPR_rpt"/>
</dbReference>
<dbReference type="AlphaFoldDB" id="D8TAX7"/>
<protein>
    <recommendedName>
        <fullName evidence="5">Pentacotripeptide-repeat region of PRORP domain-containing protein</fullName>
    </recommendedName>
</protein>
<evidence type="ECO:0000313" key="3">
    <source>
        <dbReference type="EMBL" id="EFJ06203.1"/>
    </source>
</evidence>
<dbReference type="InterPro" id="IPR046960">
    <property type="entry name" value="PPR_At4g14850-like_plant"/>
</dbReference>
<evidence type="ECO:0000256" key="2">
    <source>
        <dbReference type="PROSITE-ProRule" id="PRU00708"/>
    </source>
</evidence>
<dbReference type="NCBIfam" id="TIGR00756">
    <property type="entry name" value="PPR"/>
    <property type="match status" value="1"/>
</dbReference>
<dbReference type="PANTHER" id="PTHR47926">
    <property type="entry name" value="PENTATRICOPEPTIDE REPEAT-CONTAINING PROTEIN"/>
    <property type="match status" value="1"/>
</dbReference>
<dbReference type="GO" id="GO:0009451">
    <property type="term" value="P:RNA modification"/>
    <property type="evidence" value="ECO:0007669"/>
    <property type="project" value="InterPro"/>
</dbReference>
<sequence>MDMEGFQGDRVTLVSALEACASVRLVSQGRIVLSSFGDAYGSELVTGDTLVSNAVISMYGKSSHLREARVTFDRMPERDVVSWSALIAANAHNGQGAAAVEVFSAMGVEGIIPDQVTMLSVLFSCSHGGLLDKGMRYFMGLASDYGISHSSEHYHCMLDVLGRAGRSKDARELLLTMPFLPGGVAWTTLLANELNSDQRRSPSLP</sequence>
<proteinExistence type="predicted"/>
<dbReference type="PROSITE" id="PS51375">
    <property type="entry name" value="PPR"/>
    <property type="match status" value="1"/>
</dbReference>
<keyword evidence="4" id="KW-1185">Reference proteome</keyword>
<gene>
    <name evidence="3" type="ORF">SELMODRAFT_135850</name>
</gene>
<evidence type="ECO:0000313" key="4">
    <source>
        <dbReference type="Proteomes" id="UP000001514"/>
    </source>
</evidence>
<evidence type="ECO:0000256" key="1">
    <source>
        <dbReference type="ARBA" id="ARBA00022737"/>
    </source>
</evidence>
<feature type="repeat" description="PPR" evidence="2">
    <location>
        <begin position="79"/>
        <end position="113"/>
    </location>
</feature>
<evidence type="ECO:0008006" key="5">
    <source>
        <dbReference type="Google" id="ProtNLM"/>
    </source>
</evidence>
<name>D8TAX7_SELML</name>
<dbReference type="InterPro" id="IPR011990">
    <property type="entry name" value="TPR-like_helical_dom_sf"/>
</dbReference>
<dbReference type="PANTHER" id="PTHR47926:SF533">
    <property type="entry name" value="DYW DOMAIN-CONTAINING PROTEIN"/>
    <property type="match status" value="1"/>
</dbReference>
<accession>D8TAX7</accession>
<dbReference type="eggNOG" id="KOG4197">
    <property type="taxonomic scope" value="Eukaryota"/>
</dbReference>
<organism evidence="4">
    <name type="scientific">Selaginella moellendorffii</name>
    <name type="common">Spikemoss</name>
    <dbReference type="NCBI Taxonomy" id="88036"/>
    <lineage>
        <taxon>Eukaryota</taxon>
        <taxon>Viridiplantae</taxon>
        <taxon>Streptophyta</taxon>
        <taxon>Embryophyta</taxon>
        <taxon>Tracheophyta</taxon>
        <taxon>Lycopodiopsida</taxon>
        <taxon>Selaginellales</taxon>
        <taxon>Selaginellaceae</taxon>
        <taxon>Selaginella</taxon>
    </lineage>
</organism>
<dbReference type="EMBL" id="GL377705">
    <property type="protein sequence ID" value="EFJ06203.1"/>
    <property type="molecule type" value="Genomic_DNA"/>
</dbReference>
<dbReference type="OMA" id="CVETSIE"/>
<dbReference type="GO" id="GO:0003723">
    <property type="term" value="F:RNA binding"/>
    <property type="evidence" value="ECO:0007669"/>
    <property type="project" value="InterPro"/>
</dbReference>
<dbReference type="Gene3D" id="1.25.40.10">
    <property type="entry name" value="Tetratricopeptide repeat domain"/>
    <property type="match status" value="1"/>
</dbReference>
<dbReference type="Proteomes" id="UP000001514">
    <property type="component" value="Unassembled WGS sequence"/>
</dbReference>
<dbReference type="FunFam" id="1.25.40.10:FF:000031">
    <property type="entry name" value="Pentatricopeptide repeat-containing protein mitochondrial"/>
    <property type="match status" value="1"/>
</dbReference>